<evidence type="ECO:0000259" key="2">
    <source>
        <dbReference type="Pfam" id="PF13354"/>
    </source>
</evidence>
<evidence type="ECO:0000313" key="4">
    <source>
        <dbReference type="Proteomes" id="UP000324678"/>
    </source>
</evidence>
<dbReference type="PANTHER" id="PTHR35333">
    <property type="entry name" value="BETA-LACTAMASE"/>
    <property type="match status" value="1"/>
</dbReference>
<reference evidence="3 4" key="1">
    <citation type="submission" date="2019-09" db="EMBL/GenBank/DDBJ databases">
        <title>Genome sequencing of strain KACC 19306.</title>
        <authorList>
            <person name="Heo J."/>
            <person name="Kim S.-J."/>
            <person name="Kim J.-S."/>
            <person name="Hong S.-B."/>
            <person name="Kwon S.-W."/>
        </authorList>
    </citation>
    <scope>NUCLEOTIDE SEQUENCE [LARGE SCALE GENOMIC DNA]</scope>
    <source>
        <strain evidence="3 4">KACC 19306</strain>
    </source>
</reference>
<keyword evidence="3" id="KW-0378">Hydrolase</keyword>
<protein>
    <submittedName>
        <fullName evidence="3">Serine hydrolase</fullName>
    </submittedName>
</protein>
<feature type="region of interest" description="Disordered" evidence="1">
    <location>
        <begin position="1"/>
        <end position="41"/>
    </location>
</feature>
<dbReference type="EMBL" id="CP043505">
    <property type="protein sequence ID" value="QEO13135.1"/>
    <property type="molecule type" value="Genomic_DNA"/>
</dbReference>
<dbReference type="InterPro" id="IPR045155">
    <property type="entry name" value="Beta-lactam_cat"/>
</dbReference>
<keyword evidence="4" id="KW-1185">Reference proteome</keyword>
<dbReference type="Gene3D" id="3.40.710.10">
    <property type="entry name" value="DD-peptidase/beta-lactamase superfamily"/>
    <property type="match status" value="1"/>
</dbReference>
<dbReference type="SUPFAM" id="SSF56601">
    <property type="entry name" value="beta-lactamase/transpeptidase-like"/>
    <property type="match status" value="1"/>
</dbReference>
<dbReference type="AlphaFoldDB" id="A0A5C1YCQ3"/>
<dbReference type="OrthoDB" id="33989at2"/>
<dbReference type="PANTHER" id="PTHR35333:SF3">
    <property type="entry name" value="BETA-LACTAMASE-TYPE TRANSPEPTIDASE FOLD CONTAINING PROTEIN"/>
    <property type="match status" value="1"/>
</dbReference>
<dbReference type="Pfam" id="PF13354">
    <property type="entry name" value="Beta-lactamase2"/>
    <property type="match status" value="1"/>
</dbReference>
<dbReference type="GO" id="GO:0030655">
    <property type="term" value="P:beta-lactam antibiotic catabolic process"/>
    <property type="evidence" value="ECO:0007669"/>
    <property type="project" value="InterPro"/>
</dbReference>
<dbReference type="GO" id="GO:0008800">
    <property type="term" value="F:beta-lactamase activity"/>
    <property type="evidence" value="ECO:0007669"/>
    <property type="project" value="InterPro"/>
</dbReference>
<name>A0A5C1YCQ3_9MICO</name>
<organism evidence="3 4">
    <name type="scientific">Agromyces intestinalis</name>
    <dbReference type="NCBI Taxonomy" id="2592652"/>
    <lineage>
        <taxon>Bacteria</taxon>
        <taxon>Bacillati</taxon>
        <taxon>Actinomycetota</taxon>
        <taxon>Actinomycetes</taxon>
        <taxon>Micrococcales</taxon>
        <taxon>Microbacteriaceae</taxon>
        <taxon>Agromyces</taxon>
    </lineage>
</organism>
<gene>
    <name evidence="3" type="ORF">FLP10_00930</name>
</gene>
<dbReference type="Proteomes" id="UP000324678">
    <property type="component" value="Chromosome"/>
</dbReference>
<feature type="compositionally biased region" description="Polar residues" evidence="1">
    <location>
        <begin position="1"/>
        <end position="13"/>
    </location>
</feature>
<feature type="domain" description="Beta-lactamase class A catalytic" evidence="2">
    <location>
        <begin position="69"/>
        <end position="314"/>
    </location>
</feature>
<evidence type="ECO:0000313" key="3">
    <source>
        <dbReference type="EMBL" id="QEO13135.1"/>
    </source>
</evidence>
<proteinExistence type="predicted"/>
<dbReference type="KEGG" id="ail:FLP10_00930"/>
<dbReference type="InterPro" id="IPR012338">
    <property type="entry name" value="Beta-lactam/transpept-like"/>
</dbReference>
<dbReference type="InterPro" id="IPR000871">
    <property type="entry name" value="Beta-lactam_class-A"/>
</dbReference>
<accession>A0A5C1YCQ3</accession>
<evidence type="ECO:0000256" key="1">
    <source>
        <dbReference type="SAM" id="MobiDB-lite"/>
    </source>
</evidence>
<sequence>MRSPTAIISSPGGSRTPSATSRRRSSARSPHPCRQASPTPRPRVRIVQAELLVVREAARVLDDAGLTASILVRDLATGRELAHRADAPYPLASIVKLPLALAVLRAAETGDLDLAEPVRLDPGRRTPGPTGTCRFEYAAEIAIGDLLSLAMCVSDDTAADALFDRCSPDAVTAVLREVGVEGITVRHRIRDLHETLASRLSEDERPQALALAIAASTAGGGHLIPQLDVTGANAGTARALVDLLERIWGDPALAREREPLRRLLSGNLVRQRLAPDLESDDAEWFSKTGTFLHLRHEVGVIEHRDGGVFAIAVLSESSVPAQRQPAAEQALGAAASLLHDRVRAAAT</sequence>
<dbReference type="GO" id="GO:0046677">
    <property type="term" value="P:response to antibiotic"/>
    <property type="evidence" value="ECO:0007669"/>
    <property type="project" value="InterPro"/>
</dbReference>